<evidence type="ECO:0000256" key="3">
    <source>
        <dbReference type="ARBA" id="ARBA00023125"/>
    </source>
</evidence>
<dbReference type="EMBL" id="PRKQ01000001">
    <property type="protein sequence ID" value="PPB12847.1"/>
    <property type="molecule type" value="Genomic_DNA"/>
</dbReference>
<proteinExistence type="inferred from homology"/>
<dbReference type="Gene3D" id="4.10.520.10">
    <property type="entry name" value="IHF-like DNA-binding proteins"/>
    <property type="match status" value="1"/>
</dbReference>
<comment type="caution">
    <text evidence="5">The sequence shown here is derived from an EMBL/GenBank/DDBJ whole genome shotgun (WGS) entry which is preliminary data.</text>
</comment>
<dbReference type="Proteomes" id="UP000239759">
    <property type="component" value="Unassembled WGS sequence"/>
</dbReference>
<keyword evidence="3 5" id="KW-0238">DNA-binding</keyword>
<dbReference type="PANTHER" id="PTHR33175:SF3">
    <property type="entry name" value="DNA-BINDING PROTEIN HU-BETA"/>
    <property type="match status" value="1"/>
</dbReference>
<accession>A0AAP8QGL2</accession>
<dbReference type="GO" id="GO:0005829">
    <property type="term" value="C:cytosol"/>
    <property type="evidence" value="ECO:0007669"/>
    <property type="project" value="TreeGrafter"/>
</dbReference>
<protein>
    <submittedName>
        <fullName evidence="5">HU family DNA-binding protein</fullName>
    </submittedName>
</protein>
<dbReference type="InterPro" id="IPR010992">
    <property type="entry name" value="IHF-like_DNA-bd_dom_sf"/>
</dbReference>
<dbReference type="RefSeq" id="WP_104030248.1">
    <property type="nucleotide sequence ID" value="NZ_PRKQ01000001.1"/>
</dbReference>
<keyword evidence="2" id="KW-0226">DNA condensation</keyword>
<dbReference type="GO" id="GO:0003677">
    <property type="term" value="F:DNA binding"/>
    <property type="evidence" value="ECO:0007669"/>
    <property type="project" value="UniProtKB-KW"/>
</dbReference>
<gene>
    <name evidence="5" type="ORF">C4A77_00235</name>
</gene>
<dbReference type="GO" id="GO:0030527">
    <property type="term" value="F:structural constituent of chromatin"/>
    <property type="evidence" value="ECO:0007669"/>
    <property type="project" value="InterPro"/>
</dbReference>
<evidence type="ECO:0000256" key="4">
    <source>
        <dbReference type="RuleBase" id="RU003939"/>
    </source>
</evidence>
<organism evidence="5 6">
    <name type="scientific">Brevibacillus laterosporus</name>
    <name type="common">Bacillus laterosporus</name>
    <dbReference type="NCBI Taxonomy" id="1465"/>
    <lineage>
        <taxon>Bacteria</taxon>
        <taxon>Bacillati</taxon>
        <taxon>Bacillota</taxon>
        <taxon>Bacilli</taxon>
        <taxon>Bacillales</taxon>
        <taxon>Paenibacillaceae</taxon>
        <taxon>Brevibacillus</taxon>
    </lineage>
</organism>
<comment type="similarity">
    <text evidence="1 4">Belongs to the bacterial histone-like protein family.</text>
</comment>
<evidence type="ECO:0000313" key="6">
    <source>
        <dbReference type="Proteomes" id="UP000239759"/>
    </source>
</evidence>
<dbReference type="AlphaFoldDB" id="A0AAP8QGL2"/>
<dbReference type="CDD" id="cd13831">
    <property type="entry name" value="HU"/>
    <property type="match status" value="1"/>
</dbReference>
<reference evidence="5 6" key="1">
    <citation type="submission" date="2018-02" db="EMBL/GenBank/DDBJ databases">
        <title>Comparative analysis of genomes of three Brevibacillus laterosporus strains producers of potent antimicrobials isolated from silage.</title>
        <authorList>
            <person name="Kojic M."/>
            <person name="Miljkovic M."/>
            <person name="Studholme D."/>
            <person name="Filipic B."/>
        </authorList>
    </citation>
    <scope>NUCLEOTIDE SEQUENCE [LARGE SCALE GENOMIC DNA]</scope>
    <source>
        <strain evidence="5 6">BGSP11</strain>
    </source>
</reference>
<evidence type="ECO:0000313" key="5">
    <source>
        <dbReference type="EMBL" id="PPB12847.1"/>
    </source>
</evidence>
<evidence type="ECO:0000256" key="1">
    <source>
        <dbReference type="ARBA" id="ARBA00010529"/>
    </source>
</evidence>
<dbReference type="InterPro" id="IPR000119">
    <property type="entry name" value="Hist_DNA-bd"/>
</dbReference>
<dbReference type="SUPFAM" id="SSF47729">
    <property type="entry name" value="IHF-like DNA-binding proteins"/>
    <property type="match status" value="1"/>
</dbReference>
<sequence length="106" mass="11523">MNKTELIAKVAEKLTITKKDAGVYVDSVFSTITDALVLGEEVKVAGFGAFEVRDRAARKGYNPKLLKELKEQGVSEEEAKIQAQMDIAASKAPAFKPAKALKELVK</sequence>
<dbReference type="PANTHER" id="PTHR33175">
    <property type="entry name" value="DNA-BINDING PROTEIN HU"/>
    <property type="match status" value="1"/>
</dbReference>
<name>A0AAP8QGL2_BRELA</name>
<dbReference type="SMART" id="SM00411">
    <property type="entry name" value="BHL"/>
    <property type="match status" value="1"/>
</dbReference>
<evidence type="ECO:0000256" key="2">
    <source>
        <dbReference type="ARBA" id="ARBA00023067"/>
    </source>
</evidence>
<dbReference type="GO" id="GO:0030261">
    <property type="term" value="P:chromosome condensation"/>
    <property type="evidence" value="ECO:0007669"/>
    <property type="project" value="UniProtKB-KW"/>
</dbReference>
<dbReference type="Pfam" id="PF00216">
    <property type="entry name" value="Bac_DNA_binding"/>
    <property type="match status" value="1"/>
</dbReference>
<dbReference type="PRINTS" id="PR01727">
    <property type="entry name" value="DNABINDINGHU"/>
</dbReference>